<feature type="region of interest" description="Disordered" evidence="1">
    <location>
        <begin position="1"/>
        <end position="33"/>
    </location>
</feature>
<feature type="compositionally biased region" description="Basic and acidic residues" evidence="1">
    <location>
        <begin position="1"/>
        <end position="11"/>
    </location>
</feature>
<comment type="caution">
    <text evidence="2">The sequence shown here is derived from an EMBL/GenBank/DDBJ whole genome shotgun (WGS) entry which is preliminary data.</text>
</comment>
<name>A0ABT5Y9E9_9GAMM</name>
<proteinExistence type="predicted"/>
<evidence type="ECO:0000256" key="1">
    <source>
        <dbReference type="SAM" id="MobiDB-lite"/>
    </source>
</evidence>
<sequence length="86" mass="9574">MSSMTREEVKRLVKANTYGPMNGAGRSRAADKRAQSAEIELLTRDFLANGGEIQREEVREGKQVDLTWRNYAGTAMEGAEHEADTD</sequence>
<evidence type="ECO:0000313" key="3">
    <source>
        <dbReference type="Proteomes" id="UP001143391"/>
    </source>
</evidence>
<dbReference type="RefSeq" id="WP_275705837.1">
    <property type="nucleotide sequence ID" value="NZ_JANCMW010000004.1"/>
</dbReference>
<evidence type="ECO:0000313" key="2">
    <source>
        <dbReference type="EMBL" id="MDF0750306.1"/>
    </source>
</evidence>
<protein>
    <submittedName>
        <fullName evidence="2">Uncharacterized protein</fullName>
    </submittedName>
</protein>
<keyword evidence="3" id="KW-1185">Reference proteome</keyword>
<dbReference type="Proteomes" id="UP001143391">
    <property type="component" value="Unassembled WGS sequence"/>
</dbReference>
<reference evidence="2" key="1">
    <citation type="submission" date="2022-07" db="EMBL/GenBank/DDBJ databases">
        <title>Marinobacter iranensis a new bacterium isolate from a hipersaline lake in Iran.</title>
        <authorList>
            <person name="Mohammad A.M.A."/>
            <person name="Cristina S.-P."/>
            <person name="Antonio V."/>
        </authorList>
    </citation>
    <scope>NUCLEOTIDE SEQUENCE</scope>
    <source>
        <strain evidence="2">71-i</strain>
    </source>
</reference>
<gene>
    <name evidence="2" type="ORF">NLU14_08690</name>
</gene>
<organism evidence="2 3">
    <name type="scientific">Marinobacter iranensis</name>
    <dbReference type="NCBI Taxonomy" id="2962607"/>
    <lineage>
        <taxon>Bacteria</taxon>
        <taxon>Pseudomonadati</taxon>
        <taxon>Pseudomonadota</taxon>
        <taxon>Gammaproteobacteria</taxon>
        <taxon>Pseudomonadales</taxon>
        <taxon>Marinobacteraceae</taxon>
        <taxon>Marinobacter</taxon>
    </lineage>
</organism>
<accession>A0ABT5Y9E9</accession>
<dbReference type="EMBL" id="JANCMW010000004">
    <property type="protein sequence ID" value="MDF0750306.1"/>
    <property type="molecule type" value="Genomic_DNA"/>
</dbReference>